<evidence type="ECO:0000313" key="2">
    <source>
        <dbReference type="Proteomes" id="UP000024635"/>
    </source>
</evidence>
<accession>A0A016WH80</accession>
<gene>
    <name evidence="1" type="primary">Acey_s0684.g1510</name>
    <name evidence="1" type="ORF">Y032_0684g1510</name>
</gene>
<keyword evidence="2" id="KW-1185">Reference proteome</keyword>
<dbReference type="AlphaFoldDB" id="A0A016WH80"/>
<organism evidence="1 2">
    <name type="scientific">Ancylostoma ceylanicum</name>
    <dbReference type="NCBI Taxonomy" id="53326"/>
    <lineage>
        <taxon>Eukaryota</taxon>
        <taxon>Metazoa</taxon>
        <taxon>Ecdysozoa</taxon>
        <taxon>Nematoda</taxon>
        <taxon>Chromadorea</taxon>
        <taxon>Rhabditida</taxon>
        <taxon>Rhabditina</taxon>
        <taxon>Rhabditomorpha</taxon>
        <taxon>Strongyloidea</taxon>
        <taxon>Ancylostomatidae</taxon>
        <taxon>Ancylostomatinae</taxon>
        <taxon>Ancylostoma</taxon>
    </lineage>
</organism>
<comment type="caution">
    <text evidence="1">The sequence shown here is derived from an EMBL/GenBank/DDBJ whole genome shotgun (WGS) entry which is preliminary data.</text>
</comment>
<name>A0A016WH80_9BILA</name>
<protein>
    <submittedName>
        <fullName evidence="1">Uncharacterized protein</fullName>
    </submittedName>
</protein>
<proteinExistence type="predicted"/>
<dbReference type="Proteomes" id="UP000024635">
    <property type="component" value="Unassembled WGS sequence"/>
</dbReference>
<dbReference type="EMBL" id="JARK01000284">
    <property type="protein sequence ID" value="EYC38966.1"/>
    <property type="molecule type" value="Genomic_DNA"/>
</dbReference>
<sequence>MTDHDTMLRDVDKRTKYLEKSTKQHHEFIVLSSFKFRPNDAYIGRLVQESVEAAKIAITICTDELD</sequence>
<evidence type="ECO:0000313" key="1">
    <source>
        <dbReference type="EMBL" id="EYC38966.1"/>
    </source>
</evidence>
<reference evidence="2" key="1">
    <citation type="journal article" date="2015" name="Nat. Genet.">
        <title>The genome and transcriptome of the zoonotic hookworm Ancylostoma ceylanicum identify infection-specific gene families.</title>
        <authorList>
            <person name="Schwarz E.M."/>
            <person name="Hu Y."/>
            <person name="Antoshechkin I."/>
            <person name="Miller M.M."/>
            <person name="Sternberg P.W."/>
            <person name="Aroian R.V."/>
        </authorList>
    </citation>
    <scope>NUCLEOTIDE SEQUENCE</scope>
    <source>
        <strain evidence="2">HY135</strain>
    </source>
</reference>